<proteinExistence type="predicted"/>
<name>A0ABU6N4D1_9BACI</name>
<accession>A0ABU6N4D1</accession>
<gene>
    <name evidence="2" type="ORF">P4447_00645</name>
</gene>
<evidence type="ECO:0008006" key="4">
    <source>
        <dbReference type="Google" id="ProtNLM"/>
    </source>
</evidence>
<comment type="caution">
    <text evidence="2">The sequence shown here is derived from an EMBL/GenBank/DDBJ whole genome shotgun (WGS) entry which is preliminary data.</text>
</comment>
<sequence>MALTDLERFETFLAESFSDGVSYRELRLSVEEVNYLLKRYPNASILKSAALESQDDKAWYEINLLPSRDADSKFEDIQRENERLKKELDALKQALVTQG</sequence>
<dbReference type="RefSeq" id="WP_327965886.1">
    <property type="nucleotide sequence ID" value="NZ_JARMQG010000004.1"/>
</dbReference>
<keyword evidence="1" id="KW-0175">Coiled coil</keyword>
<evidence type="ECO:0000313" key="2">
    <source>
        <dbReference type="EMBL" id="MED3561066.1"/>
    </source>
</evidence>
<evidence type="ECO:0000256" key="1">
    <source>
        <dbReference type="SAM" id="Coils"/>
    </source>
</evidence>
<protein>
    <recommendedName>
        <fullName evidence="4">Coil containing protein</fullName>
    </recommendedName>
</protein>
<feature type="coiled-coil region" evidence="1">
    <location>
        <begin position="67"/>
        <end position="94"/>
    </location>
</feature>
<dbReference type="EMBL" id="JARMQG010000004">
    <property type="protein sequence ID" value="MED3561066.1"/>
    <property type="molecule type" value="Genomic_DNA"/>
</dbReference>
<evidence type="ECO:0000313" key="3">
    <source>
        <dbReference type="Proteomes" id="UP001330749"/>
    </source>
</evidence>
<dbReference type="Proteomes" id="UP001330749">
    <property type="component" value="Unassembled WGS sequence"/>
</dbReference>
<keyword evidence="3" id="KW-1185">Reference proteome</keyword>
<reference evidence="2 3" key="1">
    <citation type="submission" date="2023-03" db="EMBL/GenBank/DDBJ databases">
        <title>Bacillus Genome Sequencing.</title>
        <authorList>
            <person name="Dunlap C."/>
        </authorList>
    </citation>
    <scope>NUCLEOTIDE SEQUENCE [LARGE SCALE GENOMIC DNA]</scope>
    <source>
        <strain evidence="2 3">B-14544</strain>
    </source>
</reference>
<organism evidence="2 3">
    <name type="scientific">Bacillus xiapuensis</name>
    <dbReference type="NCBI Taxonomy" id="2014075"/>
    <lineage>
        <taxon>Bacteria</taxon>
        <taxon>Bacillati</taxon>
        <taxon>Bacillota</taxon>
        <taxon>Bacilli</taxon>
        <taxon>Bacillales</taxon>
        <taxon>Bacillaceae</taxon>
        <taxon>Bacillus</taxon>
    </lineage>
</organism>